<keyword evidence="1 2" id="KW-0808">Transferase</keyword>
<dbReference type="GO" id="GO:0008410">
    <property type="term" value="F:CoA-transferase activity"/>
    <property type="evidence" value="ECO:0007669"/>
    <property type="project" value="TreeGrafter"/>
</dbReference>
<dbReference type="EMBL" id="FNBW01000017">
    <property type="protein sequence ID" value="SDG43230.1"/>
    <property type="molecule type" value="Genomic_DNA"/>
</dbReference>
<gene>
    <name evidence="2" type="ORF">SAMN05660686_04381</name>
</gene>
<protein>
    <submittedName>
        <fullName evidence="2">Crotonobetainyl-CoA:carnitine CoA-transferase CaiB</fullName>
    </submittedName>
</protein>
<accession>A0A8G2BLP4</accession>
<dbReference type="InterPro" id="IPR023606">
    <property type="entry name" value="CoA-Trfase_III_dom_1_sf"/>
</dbReference>
<organism evidence="2 3">
    <name type="scientific">Thalassobaculum litoreum DSM 18839</name>
    <dbReference type="NCBI Taxonomy" id="1123362"/>
    <lineage>
        <taxon>Bacteria</taxon>
        <taxon>Pseudomonadati</taxon>
        <taxon>Pseudomonadota</taxon>
        <taxon>Alphaproteobacteria</taxon>
        <taxon>Rhodospirillales</taxon>
        <taxon>Thalassobaculaceae</taxon>
        <taxon>Thalassobaculum</taxon>
    </lineage>
</organism>
<dbReference type="Gene3D" id="3.40.50.10540">
    <property type="entry name" value="Crotonobetainyl-coa:carnitine coa-transferase, domain 1"/>
    <property type="match status" value="1"/>
</dbReference>
<evidence type="ECO:0000313" key="2">
    <source>
        <dbReference type="EMBL" id="SDG43230.1"/>
    </source>
</evidence>
<dbReference type="RefSeq" id="WP_245702121.1">
    <property type="nucleotide sequence ID" value="NZ_FNBW01000017.1"/>
</dbReference>
<dbReference type="Gene3D" id="3.30.1540.10">
    <property type="entry name" value="formyl-coa transferase, domain 3"/>
    <property type="match status" value="1"/>
</dbReference>
<evidence type="ECO:0000256" key="1">
    <source>
        <dbReference type="ARBA" id="ARBA00022679"/>
    </source>
</evidence>
<proteinExistence type="predicted"/>
<dbReference type="Proteomes" id="UP000198615">
    <property type="component" value="Unassembled WGS sequence"/>
</dbReference>
<comment type="caution">
    <text evidence="2">The sequence shown here is derived from an EMBL/GenBank/DDBJ whole genome shotgun (WGS) entry which is preliminary data.</text>
</comment>
<dbReference type="InterPro" id="IPR003673">
    <property type="entry name" value="CoA-Trfase_fam_III"/>
</dbReference>
<dbReference type="PANTHER" id="PTHR48207">
    <property type="entry name" value="SUCCINATE--HYDROXYMETHYLGLUTARATE COA-TRANSFERASE"/>
    <property type="match status" value="1"/>
</dbReference>
<sequence>MTAPAPAMAPPATPMALDGIRIVDASRVLAAPIATQTLGDLGADVIKIERPGTGDDIRRWGPPFLKDSDGNDTTESAYYLGTNRNKRSITLDFTQPEGREILFKLLENADVFVENYKVGDLARHGLAYDQIRERFPRLIYASVTGFGQTGPYAPRPGYDLLAQAMGGIMSVTGDPSGQPTKVGVAIADMMTGMYTTSAILAALRHRDATGRGQQIDAALLDTQVAWLMNQAMNYLVGGVVPGRLGNAHPNVAPYEVFASADGFVIVGCGADRQFHAFLQVAGRPELAEDPRFVDNSARLANIDALRQVMGEIVATRTTDAWVSDLEAVKVPCGPVNTIDRVFADPQVQARGMATSIPGHALNPEGVPAVAYPLKLSETPATYRRPPPILGQHTDEVLTGELGLDAEAVAKLREAKVI</sequence>
<dbReference type="AlphaFoldDB" id="A0A8G2BLP4"/>
<keyword evidence="3" id="KW-1185">Reference proteome</keyword>
<dbReference type="InterPro" id="IPR044855">
    <property type="entry name" value="CoA-Trfase_III_dom3_sf"/>
</dbReference>
<name>A0A8G2BLP4_9PROT</name>
<dbReference type="SUPFAM" id="SSF89796">
    <property type="entry name" value="CoA-transferase family III (CaiB/BaiF)"/>
    <property type="match status" value="1"/>
</dbReference>
<dbReference type="PANTHER" id="PTHR48207:SF3">
    <property type="entry name" value="SUCCINATE--HYDROXYMETHYLGLUTARATE COA-TRANSFERASE"/>
    <property type="match status" value="1"/>
</dbReference>
<reference evidence="2 3" key="1">
    <citation type="submission" date="2016-10" db="EMBL/GenBank/DDBJ databases">
        <authorList>
            <person name="Varghese N."/>
            <person name="Submissions S."/>
        </authorList>
    </citation>
    <scope>NUCLEOTIDE SEQUENCE [LARGE SCALE GENOMIC DNA]</scope>
    <source>
        <strain evidence="2 3">DSM 18839</strain>
    </source>
</reference>
<dbReference type="InterPro" id="IPR050483">
    <property type="entry name" value="CoA-transferase_III_domain"/>
</dbReference>
<dbReference type="Pfam" id="PF02515">
    <property type="entry name" value="CoA_transf_3"/>
    <property type="match status" value="1"/>
</dbReference>
<evidence type="ECO:0000313" key="3">
    <source>
        <dbReference type="Proteomes" id="UP000198615"/>
    </source>
</evidence>